<evidence type="ECO:0000313" key="2">
    <source>
        <dbReference type="Proteomes" id="UP000274131"/>
    </source>
</evidence>
<dbReference type="AlphaFoldDB" id="A0A0N4UYJ8"/>
<name>A0A0N4UYJ8_ENTVE</name>
<evidence type="ECO:0000313" key="3">
    <source>
        <dbReference type="WBParaSite" id="EVEC_0000265501-mRNA-1"/>
    </source>
</evidence>
<evidence type="ECO:0000313" key="1">
    <source>
        <dbReference type="EMBL" id="VDD87220.1"/>
    </source>
</evidence>
<proteinExistence type="predicted"/>
<accession>A0A0N4UYJ8</accession>
<dbReference type="EMBL" id="UXUI01007366">
    <property type="protein sequence ID" value="VDD87220.1"/>
    <property type="molecule type" value="Genomic_DNA"/>
</dbReference>
<reference evidence="1 2" key="2">
    <citation type="submission" date="2018-10" db="EMBL/GenBank/DDBJ databases">
        <authorList>
            <consortium name="Pathogen Informatics"/>
        </authorList>
    </citation>
    <scope>NUCLEOTIDE SEQUENCE [LARGE SCALE GENOMIC DNA]</scope>
</reference>
<gene>
    <name evidence="1" type="ORF">EVEC_LOCUS2363</name>
</gene>
<organism evidence="3">
    <name type="scientific">Enterobius vermicularis</name>
    <name type="common">Human pinworm</name>
    <dbReference type="NCBI Taxonomy" id="51028"/>
    <lineage>
        <taxon>Eukaryota</taxon>
        <taxon>Metazoa</taxon>
        <taxon>Ecdysozoa</taxon>
        <taxon>Nematoda</taxon>
        <taxon>Chromadorea</taxon>
        <taxon>Rhabditida</taxon>
        <taxon>Spirurina</taxon>
        <taxon>Oxyuridomorpha</taxon>
        <taxon>Oxyuroidea</taxon>
        <taxon>Oxyuridae</taxon>
        <taxon>Enterobius</taxon>
    </lineage>
</organism>
<sequence>MSYIPKDFHEDVTQFHSIDKKPKRNAVHWGPEELLNQPGIYVVTQIQGHFVILILDLNDKQTYKNYTTFRVLMQFNRLADDDCAIRDIVQVSALRRVIMKGNYKPISYLPHIDFYAGNKYG</sequence>
<reference evidence="3" key="1">
    <citation type="submission" date="2017-02" db="UniProtKB">
        <authorList>
            <consortium name="WormBaseParasite"/>
        </authorList>
    </citation>
    <scope>IDENTIFICATION</scope>
</reference>
<dbReference type="WBParaSite" id="EVEC_0000265501-mRNA-1">
    <property type="protein sequence ID" value="EVEC_0000265501-mRNA-1"/>
    <property type="gene ID" value="EVEC_0000265501"/>
</dbReference>
<keyword evidence="2" id="KW-1185">Reference proteome</keyword>
<protein>
    <submittedName>
        <fullName evidence="3">MmcQ/YjbR family DNA-binding protein</fullName>
    </submittedName>
</protein>
<dbReference type="Proteomes" id="UP000274131">
    <property type="component" value="Unassembled WGS sequence"/>
</dbReference>